<reference evidence="2" key="1">
    <citation type="submission" date="2020-03" db="EMBL/GenBank/DDBJ databases">
        <title>The deep terrestrial virosphere.</title>
        <authorList>
            <person name="Holmfeldt K."/>
            <person name="Nilsson E."/>
            <person name="Simone D."/>
            <person name="Lopez-Fernandez M."/>
            <person name="Wu X."/>
            <person name="de Brujin I."/>
            <person name="Lundin D."/>
            <person name="Andersson A."/>
            <person name="Bertilsson S."/>
            <person name="Dopson M."/>
        </authorList>
    </citation>
    <scope>NUCLEOTIDE SEQUENCE</scope>
    <source>
        <strain evidence="3">MM415A00270</strain>
        <strain evidence="2">MM415B00672</strain>
    </source>
</reference>
<evidence type="ECO:0000313" key="3">
    <source>
        <dbReference type="EMBL" id="QJA83613.1"/>
    </source>
</evidence>
<proteinExistence type="predicted"/>
<evidence type="ECO:0000313" key="2">
    <source>
        <dbReference type="EMBL" id="QJA62989.1"/>
    </source>
</evidence>
<name>A0A6M3IZ88_9ZZZZ</name>
<accession>A0A6M3IZ88</accession>
<evidence type="ECO:0000256" key="1">
    <source>
        <dbReference type="SAM" id="MobiDB-lite"/>
    </source>
</evidence>
<feature type="region of interest" description="Disordered" evidence="1">
    <location>
        <begin position="1"/>
        <end position="28"/>
    </location>
</feature>
<feature type="compositionally biased region" description="Basic and acidic residues" evidence="1">
    <location>
        <begin position="1"/>
        <end position="13"/>
    </location>
</feature>
<dbReference type="AlphaFoldDB" id="A0A6M3IZ88"/>
<protein>
    <submittedName>
        <fullName evidence="2">Uncharacterized protein</fullName>
    </submittedName>
</protein>
<dbReference type="EMBL" id="MT141487">
    <property type="protein sequence ID" value="QJA62989.1"/>
    <property type="molecule type" value="Genomic_DNA"/>
</dbReference>
<organism evidence="2">
    <name type="scientific">viral metagenome</name>
    <dbReference type="NCBI Taxonomy" id="1070528"/>
    <lineage>
        <taxon>unclassified sequences</taxon>
        <taxon>metagenomes</taxon>
        <taxon>organismal metagenomes</taxon>
    </lineage>
</organism>
<dbReference type="EMBL" id="MT142514">
    <property type="protein sequence ID" value="QJA83613.1"/>
    <property type="molecule type" value="Genomic_DNA"/>
</dbReference>
<sequence length="431" mass="46913">MSKSKDTNLKDYINRTQAGDVENSRDYKGTRKASINKKPWLTDNLLEMELLEWPPFIPRIPDPPKYPLPGWKIPVPSPFIPINVPNIDFRYYWSDCMFSASCPHVLGPVTSVSNNGCYELFYEYRLFWAEGIIKDISVDGPAKIVTTSPDIVLFIYPNASYGTKIKLKVSTISDTASQDARLLAEVNRILGTHVTEAELRTSRGEYEITYYLNKGCSTTTLIQCEAVCECQLIAPTIYTDGGGTVASGGSTNLWVDSGGFACPPYTWQVSGLGYSLSKATTDNDLETNVLSLAGGTCGVNYGAVGTVTVTDKCGETYVVKIRATGTDANAPSWVQVEYIVATTPTSRCSNYGTCLWTPSSVETVISGSGKWNIAHAGQCLRSGTTVWNGGSYPPPCGQPMACGGEVTTCDTGGYPCTCYCSNYVYYTWVCT</sequence>
<gene>
    <name evidence="3" type="ORF">MM415A00270_0021</name>
    <name evidence="2" type="ORF">MM415B00672_0007</name>
</gene>